<name>A0A1L8RBY4_9ENTE</name>
<dbReference type="EMBL" id="JXKH01000012">
    <property type="protein sequence ID" value="OJG17281.1"/>
    <property type="molecule type" value="Genomic_DNA"/>
</dbReference>
<organism evidence="1 2">
    <name type="scientific">Enterococcus canis</name>
    <dbReference type="NCBI Taxonomy" id="214095"/>
    <lineage>
        <taxon>Bacteria</taxon>
        <taxon>Bacillati</taxon>
        <taxon>Bacillota</taxon>
        <taxon>Bacilli</taxon>
        <taxon>Lactobacillales</taxon>
        <taxon>Enterococcaceae</taxon>
        <taxon>Enterococcus</taxon>
    </lineage>
</organism>
<evidence type="ECO:0000313" key="1">
    <source>
        <dbReference type="EMBL" id="OJG17281.1"/>
    </source>
</evidence>
<dbReference type="AlphaFoldDB" id="A0A1L8RBY4"/>
<comment type="caution">
    <text evidence="1">The sequence shown here is derived from an EMBL/GenBank/DDBJ whole genome shotgun (WGS) entry which is preliminary data.</text>
</comment>
<proteinExistence type="predicted"/>
<gene>
    <name evidence="1" type="ORF">RU97_GL000644</name>
</gene>
<dbReference type="Proteomes" id="UP000181884">
    <property type="component" value="Unassembled WGS sequence"/>
</dbReference>
<evidence type="ECO:0008006" key="3">
    <source>
        <dbReference type="Google" id="ProtNLM"/>
    </source>
</evidence>
<keyword evidence="2" id="KW-1185">Reference proteome</keyword>
<evidence type="ECO:0000313" key="2">
    <source>
        <dbReference type="Proteomes" id="UP000181884"/>
    </source>
</evidence>
<accession>A0A1L8RBY4</accession>
<reference evidence="1 2" key="1">
    <citation type="submission" date="2014-12" db="EMBL/GenBank/DDBJ databases">
        <title>Draft genome sequences of 29 type strains of Enterococci.</title>
        <authorList>
            <person name="Zhong Z."/>
            <person name="Sun Z."/>
            <person name="Liu W."/>
            <person name="Zhang W."/>
            <person name="Zhang H."/>
        </authorList>
    </citation>
    <scope>NUCLEOTIDE SEQUENCE [LARGE SCALE GENOMIC DNA]</scope>
    <source>
        <strain evidence="1 2">DSM 17029</strain>
    </source>
</reference>
<protein>
    <recommendedName>
        <fullName evidence="3">Transposase</fullName>
    </recommendedName>
</protein>
<sequence>MKLFVGIDVSSEKLDVCFLTDGDQLSILSEISVANDIEGATLTREMIFEFNEKYHFTQL</sequence>